<dbReference type="Proteomes" id="UP001152795">
    <property type="component" value="Unassembled WGS sequence"/>
</dbReference>
<dbReference type="PANTHER" id="PTHR47510:SF3">
    <property type="entry name" value="ENDO_EXONUCLEASE_PHOSPHATASE DOMAIN-CONTAINING PROTEIN"/>
    <property type="match status" value="1"/>
</dbReference>
<accession>A0A7D9EFI6</accession>
<dbReference type="PANTHER" id="PTHR47510">
    <property type="entry name" value="REVERSE TRANSCRIPTASE DOMAIN-CONTAINING PROTEIN"/>
    <property type="match status" value="1"/>
</dbReference>
<evidence type="ECO:0000313" key="1">
    <source>
        <dbReference type="EMBL" id="CAB4009188.1"/>
    </source>
</evidence>
<sequence>MVNYKTYRNRCVSLIRDAKTTYYKTCVEDHKGDSKKLWQYLSDIITTNLKTAPSSLRNNSDNSTILDPEDMCEHFNNFFSTIVNQYVAVQQFSSNFDKLSEMVNSRINSDDAFSIPQLTEEEICSYLRNLDTHKATGLDGLSHKILKMSTYLIVPSLTKIFNKSLSSGMFPTKWKT</sequence>
<keyword evidence="2" id="KW-1185">Reference proteome</keyword>
<reference evidence="1" key="1">
    <citation type="submission" date="2020-04" db="EMBL/GenBank/DDBJ databases">
        <authorList>
            <person name="Alioto T."/>
            <person name="Alioto T."/>
            <person name="Gomez Garrido J."/>
        </authorList>
    </citation>
    <scope>NUCLEOTIDE SEQUENCE</scope>
    <source>
        <strain evidence="1">A484AB</strain>
    </source>
</reference>
<organism evidence="1 2">
    <name type="scientific">Paramuricea clavata</name>
    <name type="common">Red gorgonian</name>
    <name type="synonym">Violescent sea-whip</name>
    <dbReference type="NCBI Taxonomy" id="317549"/>
    <lineage>
        <taxon>Eukaryota</taxon>
        <taxon>Metazoa</taxon>
        <taxon>Cnidaria</taxon>
        <taxon>Anthozoa</taxon>
        <taxon>Octocorallia</taxon>
        <taxon>Malacalcyonacea</taxon>
        <taxon>Plexauridae</taxon>
        <taxon>Paramuricea</taxon>
    </lineage>
</organism>
<gene>
    <name evidence="1" type="ORF">PACLA_8A010702</name>
</gene>
<dbReference type="EMBL" id="CACRXK020006369">
    <property type="protein sequence ID" value="CAB4009188.1"/>
    <property type="molecule type" value="Genomic_DNA"/>
</dbReference>
<protein>
    <submittedName>
        <fullName evidence="1">Uncharacterized protein</fullName>
    </submittedName>
</protein>
<proteinExistence type="predicted"/>
<dbReference type="OrthoDB" id="410381at2759"/>
<dbReference type="AlphaFoldDB" id="A0A7D9EFI6"/>
<comment type="caution">
    <text evidence="1">The sequence shown here is derived from an EMBL/GenBank/DDBJ whole genome shotgun (WGS) entry which is preliminary data.</text>
</comment>
<name>A0A7D9EFI6_PARCT</name>
<evidence type="ECO:0000313" key="2">
    <source>
        <dbReference type="Proteomes" id="UP001152795"/>
    </source>
</evidence>